<feature type="region of interest" description="Disordered" evidence="2">
    <location>
        <begin position="438"/>
        <end position="759"/>
    </location>
</feature>
<sequence length="759" mass="80937">IPRAAAAGVEFAPPVTYALSQPASIVALGDLDGDGDLDAVVGTSGGRGVEVFLNRGDGTFNPAPSMDMPPQAGLVIANLDGDNHADLAVAGVDGSVTVFHGRGDGTFESAFSVSPGIAGIAAIAITSADLDGDGLDDLALLSQSDSSRALPHVLVTVLLNRNGGFAAPAVYAPGGGARSITAGDLNGDGRPDLVTGNNPGSVSVFLNRGDGSFGEAVTYEAPGYVSCVAIGDLDGDGNADLAAADEAGSMNVLRNDGHGAFTFAGNTLLYGRAECVTLADFDGDGHADVAVSRDDLGEVIALAGRGDGTFLYPALYFATGAGAHGIASGDLNGDRRPDVVTADMGTGGGGSMSVLMSGAPRTCGRNDLASGVGASGLVAGDFNADGALDLAASNEDNTLAVFLNDGLGGFQPAKHYPLGTLSQNLAIGDLDDPRRRQLLRGRQRGRGPAPAMGRGRRRGRRWLARSRDRELPRRDRERLGLCASQPGRQGLRKAGHIRRGGRPVHRARGERESRRHAGPGGRQLRWPIGVDPHQPRRRNVRARSALRDRLEPRRSGRRPRPRRRQRHRGRQLQGEHDHHSQERRERRVHPVRELRGRAPAALDPGRDPQGRRRRRPGGRAGGDVGGDPARERRERRLRGRARDMRRGGQPQDADRRRFRRQRRARPRDRQHRRRHCLGPARREPARQRPEPRSRSLARRRSSCASSTSRGAWCGPWRTQRSRPAGTRRAGTGPPTAVTQRDPARTSTACARATSGLCAR</sequence>
<feature type="compositionally biased region" description="Basic and acidic residues" evidence="2">
    <location>
        <begin position="465"/>
        <end position="479"/>
    </location>
</feature>
<proteinExistence type="predicted"/>
<evidence type="ECO:0000256" key="2">
    <source>
        <dbReference type="SAM" id="MobiDB-lite"/>
    </source>
</evidence>
<feature type="compositionally biased region" description="Basic and acidic residues" evidence="2">
    <location>
        <begin position="573"/>
        <end position="596"/>
    </location>
</feature>
<dbReference type="AlphaFoldDB" id="A0A538SGQ0"/>
<evidence type="ECO:0000313" key="3">
    <source>
        <dbReference type="EMBL" id="TMQ50554.1"/>
    </source>
</evidence>
<organism evidence="3 4">
    <name type="scientific">Eiseniibacteriota bacterium</name>
    <dbReference type="NCBI Taxonomy" id="2212470"/>
    <lineage>
        <taxon>Bacteria</taxon>
        <taxon>Candidatus Eiseniibacteriota</taxon>
    </lineage>
</organism>
<accession>A0A538SGQ0</accession>
<feature type="non-terminal residue" evidence="3">
    <location>
        <position position="1"/>
    </location>
</feature>
<keyword evidence="1" id="KW-0732">Signal</keyword>
<gene>
    <name evidence="3" type="ORF">E6K72_11345</name>
</gene>
<name>A0A538SGQ0_UNCEI</name>
<feature type="compositionally biased region" description="Low complexity" evidence="2">
    <location>
        <begin position="744"/>
        <end position="759"/>
    </location>
</feature>
<dbReference type="Pfam" id="PF13517">
    <property type="entry name" value="FG-GAP_3"/>
    <property type="match status" value="5"/>
</dbReference>
<feature type="compositionally biased region" description="Basic residues" evidence="2">
    <location>
        <begin position="490"/>
        <end position="506"/>
    </location>
</feature>
<dbReference type="InterPro" id="IPR013517">
    <property type="entry name" value="FG-GAP"/>
</dbReference>
<dbReference type="PANTHER" id="PTHR46580">
    <property type="entry name" value="SENSOR KINASE-RELATED"/>
    <property type="match status" value="1"/>
</dbReference>
<dbReference type="Gene3D" id="2.130.10.130">
    <property type="entry name" value="Integrin alpha, N-terminal"/>
    <property type="match status" value="2"/>
</dbReference>
<dbReference type="SUPFAM" id="SSF69318">
    <property type="entry name" value="Integrin alpha N-terminal domain"/>
    <property type="match status" value="2"/>
</dbReference>
<feature type="compositionally biased region" description="Basic and acidic residues" evidence="2">
    <location>
        <begin position="628"/>
        <end position="646"/>
    </location>
</feature>
<protein>
    <submittedName>
        <fullName evidence="3">VCBS repeat-containing protein</fullName>
    </submittedName>
</protein>
<feature type="compositionally biased region" description="Basic and acidic residues" evidence="2">
    <location>
        <begin position="680"/>
        <end position="693"/>
    </location>
</feature>
<feature type="compositionally biased region" description="Basic residues" evidence="2">
    <location>
        <begin position="555"/>
        <end position="570"/>
    </location>
</feature>
<evidence type="ECO:0000313" key="4">
    <source>
        <dbReference type="Proteomes" id="UP000317716"/>
    </source>
</evidence>
<feature type="compositionally biased region" description="Basic residues" evidence="2">
    <location>
        <begin position="656"/>
        <end position="676"/>
    </location>
</feature>
<dbReference type="EMBL" id="VBOS01000408">
    <property type="protein sequence ID" value="TMQ50554.1"/>
    <property type="molecule type" value="Genomic_DNA"/>
</dbReference>
<dbReference type="InterPro" id="IPR028994">
    <property type="entry name" value="Integrin_alpha_N"/>
</dbReference>
<dbReference type="Proteomes" id="UP000317716">
    <property type="component" value="Unassembled WGS sequence"/>
</dbReference>
<comment type="caution">
    <text evidence="3">The sequence shown here is derived from an EMBL/GenBank/DDBJ whole genome shotgun (WGS) entry which is preliminary data.</text>
</comment>
<feature type="compositionally biased region" description="Basic and acidic residues" evidence="2">
    <location>
        <begin position="545"/>
        <end position="554"/>
    </location>
</feature>
<evidence type="ECO:0000256" key="1">
    <source>
        <dbReference type="ARBA" id="ARBA00022729"/>
    </source>
</evidence>
<feature type="compositionally biased region" description="Basic residues" evidence="2">
    <location>
        <begin position="454"/>
        <end position="464"/>
    </location>
</feature>
<reference evidence="3 4" key="1">
    <citation type="journal article" date="2019" name="Nat. Microbiol.">
        <title>Mediterranean grassland soil C-N compound turnover is dependent on rainfall and depth, and is mediated by genomically divergent microorganisms.</title>
        <authorList>
            <person name="Diamond S."/>
            <person name="Andeer P.F."/>
            <person name="Li Z."/>
            <person name="Crits-Christoph A."/>
            <person name="Burstein D."/>
            <person name="Anantharaman K."/>
            <person name="Lane K.R."/>
            <person name="Thomas B.C."/>
            <person name="Pan C."/>
            <person name="Northen T.R."/>
            <person name="Banfield J.F."/>
        </authorList>
    </citation>
    <scope>NUCLEOTIDE SEQUENCE [LARGE SCALE GENOMIC DNA]</scope>
    <source>
        <strain evidence="3">WS_2</strain>
    </source>
</reference>